<name>A0AAU9K087_9CILI</name>
<dbReference type="Proteomes" id="UP001162131">
    <property type="component" value="Unassembled WGS sequence"/>
</dbReference>
<comment type="caution">
    <text evidence="2">The sequence shown here is derived from an EMBL/GenBank/DDBJ whole genome shotgun (WGS) entry which is preliminary data.</text>
</comment>
<proteinExistence type="predicted"/>
<protein>
    <submittedName>
        <fullName evidence="2">Uncharacterized protein</fullName>
    </submittedName>
</protein>
<keyword evidence="1" id="KW-0812">Transmembrane</keyword>
<evidence type="ECO:0000313" key="3">
    <source>
        <dbReference type="Proteomes" id="UP001162131"/>
    </source>
</evidence>
<feature type="transmembrane region" description="Helical" evidence="1">
    <location>
        <begin position="155"/>
        <end position="173"/>
    </location>
</feature>
<evidence type="ECO:0000313" key="2">
    <source>
        <dbReference type="EMBL" id="CAG9331425.1"/>
    </source>
</evidence>
<keyword evidence="1" id="KW-0472">Membrane</keyword>
<evidence type="ECO:0000256" key="1">
    <source>
        <dbReference type="SAM" id="Phobius"/>
    </source>
</evidence>
<feature type="transmembrane region" description="Helical" evidence="1">
    <location>
        <begin position="312"/>
        <end position="332"/>
    </location>
</feature>
<feature type="transmembrane region" description="Helical" evidence="1">
    <location>
        <begin position="286"/>
        <end position="306"/>
    </location>
</feature>
<sequence>MMTNIKDEPLLLRKFKDINYFTTDEEFQSFPENKLPFLKRIVCSWKWIVLFFTMISQQFFFLSAIKSAKGKSLVLGFFLLILMTIIIWILGIKSKTAPQKKSLVFLGIIDVTYLFIVLSTAANISPIFLAALLQISILFRMFLMKFTQYHPFLLTHYLAGIIIIVSVSVNYGYNGNDYSYLLLLGILLQTTSAVFKISYLRKNIAEEIAVNKVTLLSSTVFGGAFLPLVLAMQGISIGDHLNEGFKCMVGIGCDLLPVFIFCLGISVAAHHYMLNNGKEFKEGQRVVHMMSGLLTLVGFSLSGVLFDDFSTELVEVLTGIIAAFGCSVYYFYPEVPIKFSYSN</sequence>
<dbReference type="EMBL" id="CAJZBQ010000053">
    <property type="protein sequence ID" value="CAG9331425.1"/>
    <property type="molecule type" value="Genomic_DNA"/>
</dbReference>
<keyword evidence="3" id="KW-1185">Reference proteome</keyword>
<organism evidence="2 3">
    <name type="scientific">Blepharisma stoltei</name>
    <dbReference type="NCBI Taxonomy" id="1481888"/>
    <lineage>
        <taxon>Eukaryota</taxon>
        <taxon>Sar</taxon>
        <taxon>Alveolata</taxon>
        <taxon>Ciliophora</taxon>
        <taxon>Postciliodesmatophora</taxon>
        <taxon>Heterotrichea</taxon>
        <taxon>Heterotrichida</taxon>
        <taxon>Blepharismidae</taxon>
        <taxon>Blepharisma</taxon>
    </lineage>
</organism>
<feature type="transmembrane region" description="Helical" evidence="1">
    <location>
        <begin position="47"/>
        <end position="66"/>
    </location>
</feature>
<feature type="transmembrane region" description="Helical" evidence="1">
    <location>
        <begin position="213"/>
        <end position="235"/>
    </location>
</feature>
<reference evidence="2" key="1">
    <citation type="submission" date="2021-09" db="EMBL/GenBank/DDBJ databases">
        <authorList>
            <consortium name="AG Swart"/>
            <person name="Singh M."/>
            <person name="Singh A."/>
            <person name="Seah K."/>
            <person name="Emmerich C."/>
        </authorList>
    </citation>
    <scope>NUCLEOTIDE SEQUENCE</scope>
    <source>
        <strain evidence="2">ATCC30299</strain>
    </source>
</reference>
<feature type="transmembrane region" description="Helical" evidence="1">
    <location>
        <begin position="179"/>
        <end position="201"/>
    </location>
</feature>
<gene>
    <name evidence="2" type="ORF">BSTOLATCC_MIC53495</name>
</gene>
<accession>A0AAU9K087</accession>
<feature type="transmembrane region" description="Helical" evidence="1">
    <location>
        <begin position="72"/>
        <end position="91"/>
    </location>
</feature>
<keyword evidence="1" id="KW-1133">Transmembrane helix</keyword>
<dbReference type="AlphaFoldDB" id="A0AAU9K087"/>
<feature type="transmembrane region" description="Helical" evidence="1">
    <location>
        <begin position="255"/>
        <end position="274"/>
    </location>
</feature>